<dbReference type="Pfam" id="PF24864">
    <property type="entry name" value="DUF7730"/>
    <property type="match status" value="1"/>
</dbReference>
<evidence type="ECO:0000313" key="3">
    <source>
        <dbReference type="Proteomes" id="UP000800200"/>
    </source>
</evidence>
<organism evidence="2 3">
    <name type="scientific">Zopfia rhizophila CBS 207.26</name>
    <dbReference type="NCBI Taxonomy" id="1314779"/>
    <lineage>
        <taxon>Eukaryota</taxon>
        <taxon>Fungi</taxon>
        <taxon>Dikarya</taxon>
        <taxon>Ascomycota</taxon>
        <taxon>Pezizomycotina</taxon>
        <taxon>Dothideomycetes</taxon>
        <taxon>Dothideomycetes incertae sedis</taxon>
        <taxon>Zopfiaceae</taxon>
        <taxon>Zopfia</taxon>
    </lineage>
</organism>
<dbReference type="Proteomes" id="UP000800200">
    <property type="component" value="Unassembled WGS sequence"/>
</dbReference>
<sequence length="179" mass="20546">MNPLFGLFVLLTFDSAKKNQEQSPLLAMPPELRNKIFEYVYDGTNVFIAESVSLHASYRRCGRICYPTTAWVLSEGVTHPGPYAIRPANAKSLTLISGTCRQIYHETVMLPFAKCNFHFDNPIGYNSWMRDRLPVQRRSITTISPPIRTFRISLFKDLISLKTLLFATKFEHQVLTELE</sequence>
<evidence type="ECO:0000313" key="2">
    <source>
        <dbReference type="EMBL" id="KAF2186894.1"/>
    </source>
</evidence>
<feature type="domain" description="DUF7730" evidence="1">
    <location>
        <begin position="19"/>
        <end position="143"/>
    </location>
</feature>
<evidence type="ECO:0000259" key="1">
    <source>
        <dbReference type="Pfam" id="PF24864"/>
    </source>
</evidence>
<dbReference type="PANTHER" id="PTHR38790">
    <property type="entry name" value="2EXR DOMAIN-CONTAINING PROTEIN-RELATED"/>
    <property type="match status" value="1"/>
</dbReference>
<name>A0A6A6E510_9PEZI</name>
<dbReference type="OrthoDB" id="5413827at2759"/>
<gene>
    <name evidence="2" type="ORF">K469DRAFT_686121</name>
</gene>
<dbReference type="PANTHER" id="PTHR38790:SF4">
    <property type="entry name" value="2EXR DOMAIN-CONTAINING PROTEIN"/>
    <property type="match status" value="1"/>
</dbReference>
<dbReference type="EMBL" id="ML994628">
    <property type="protein sequence ID" value="KAF2186894.1"/>
    <property type="molecule type" value="Genomic_DNA"/>
</dbReference>
<dbReference type="AlphaFoldDB" id="A0A6A6E510"/>
<dbReference type="InterPro" id="IPR056632">
    <property type="entry name" value="DUF7730"/>
</dbReference>
<keyword evidence="3" id="KW-1185">Reference proteome</keyword>
<reference evidence="2" key="1">
    <citation type="journal article" date="2020" name="Stud. Mycol.">
        <title>101 Dothideomycetes genomes: a test case for predicting lifestyles and emergence of pathogens.</title>
        <authorList>
            <person name="Haridas S."/>
            <person name="Albert R."/>
            <person name="Binder M."/>
            <person name="Bloem J."/>
            <person name="Labutti K."/>
            <person name="Salamov A."/>
            <person name="Andreopoulos B."/>
            <person name="Baker S."/>
            <person name="Barry K."/>
            <person name="Bills G."/>
            <person name="Bluhm B."/>
            <person name="Cannon C."/>
            <person name="Castanera R."/>
            <person name="Culley D."/>
            <person name="Daum C."/>
            <person name="Ezra D."/>
            <person name="Gonzalez J."/>
            <person name="Henrissat B."/>
            <person name="Kuo A."/>
            <person name="Liang C."/>
            <person name="Lipzen A."/>
            <person name="Lutzoni F."/>
            <person name="Magnuson J."/>
            <person name="Mondo S."/>
            <person name="Nolan M."/>
            <person name="Ohm R."/>
            <person name="Pangilinan J."/>
            <person name="Park H.-J."/>
            <person name="Ramirez L."/>
            <person name="Alfaro M."/>
            <person name="Sun H."/>
            <person name="Tritt A."/>
            <person name="Yoshinaga Y."/>
            <person name="Zwiers L.-H."/>
            <person name="Turgeon B."/>
            <person name="Goodwin S."/>
            <person name="Spatafora J."/>
            <person name="Crous P."/>
            <person name="Grigoriev I."/>
        </authorList>
    </citation>
    <scope>NUCLEOTIDE SEQUENCE</scope>
    <source>
        <strain evidence="2">CBS 207.26</strain>
    </source>
</reference>
<protein>
    <recommendedName>
        <fullName evidence="1">DUF7730 domain-containing protein</fullName>
    </recommendedName>
</protein>
<proteinExistence type="predicted"/>
<accession>A0A6A6E510</accession>